<reference evidence="3" key="1">
    <citation type="submission" date="2021-01" db="EMBL/GenBank/DDBJ databases">
        <title>Caligus Genome Assembly.</title>
        <authorList>
            <person name="Gallardo-Escarate C."/>
        </authorList>
    </citation>
    <scope>NUCLEOTIDE SEQUENCE [LARGE SCALE GENOMIC DNA]</scope>
</reference>
<gene>
    <name evidence="2" type="ORF">FKW44_011988</name>
</gene>
<feature type="compositionally biased region" description="Polar residues" evidence="1">
    <location>
        <begin position="1"/>
        <end position="13"/>
    </location>
</feature>
<feature type="non-terminal residue" evidence="2">
    <location>
        <position position="81"/>
    </location>
</feature>
<dbReference type="AlphaFoldDB" id="A0A7T8HIQ9"/>
<evidence type="ECO:0000313" key="3">
    <source>
        <dbReference type="Proteomes" id="UP000595437"/>
    </source>
</evidence>
<feature type="non-terminal residue" evidence="2">
    <location>
        <position position="1"/>
    </location>
</feature>
<keyword evidence="3" id="KW-1185">Reference proteome</keyword>
<evidence type="ECO:0000256" key="1">
    <source>
        <dbReference type="SAM" id="MobiDB-lite"/>
    </source>
</evidence>
<sequence>GSSSLPCVTTSGSSPPPPCDNNEDQYSSEEELKEIISENKKSALHRSPEDLVGEAIHVYPALPPLRIRWCEMEASDDSESE</sequence>
<name>A0A7T8HIQ9_CALRO</name>
<accession>A0A7T8HIQ9</accession>
<dbReference type="EMBL" id="CP045896">
    <property type="protein sequence ID" value="QQP50848.1"/>
    <property type="molecule type" value="Genomic_DNA"/>
</dbReference>
<feature type="compositionally biased region" description="Acidic residues" evidence="1">
    <location>
        <begin position="21"/>
        <end position="31"/>
    </location>
</feature>
<feature type="region of interest" description="Disordered" evidence="1">
    <location>
        <begin position="1"/>
        <end position="31"/>
    </location>
</feature>
<evidence type="ECO:0000313" key="2">
    <source>
        <dbReference type="EMBL" id="QQP50848.1"/>
    </source>
</evidence>
<dbReference type="Proteomes" id="UP000595437">
    <property type="component" value="Chromosome 7"/>
</dbReference>
<protein>
    <submittedName>
        <fullName evidence="2">Uncharacterized protein</fullName>
    </submittedName>
</protein>
<proteinExistence type="predicted"/>
<organism evidence="2 3">
    <name type="scientific">Caligus rogercresseyi</name>
    <name type="common">Sea louse</name>
    <dbReference type="NCBI Taxonomy" id="217165"/>
    <lineage>
        <taxon>Eukaryota</taxon>
        <taxon>Metazoa</taxon>
        <taxon>Ecdysozoa</taxon>
        <taxon>Arthropoda</taxon>
        <taxon>Crustacea</taxon>
        <taxon>Multicrustacea</taxon>
        <taxon>Hexanauplia</taxon>
        <taxon>Copepoda</taxon>
        <taxon>Siphonostomatoida</taxon>
        <taxon>Caligidae</taxon>
        <taxon>Caligus</taxon>
    </lineage>
</organism>